<keyword evidence="1" id="KW-0472">Membrane</keyword>
<feature type="transmembrane region" description="Helical" evidence="1">
    <location>
        <begin position="129"/>
        <end position="151"/>
    </location>
</feature>
<keyword evidence="1" id="KW-1133">Transmembrane helix</keyword>
<comment type="caution">
    <text evidence="2">The sequence shown here is derived from an EMBL/GenBank/DDBJ whole genome shotgun (WGS) entry which is preliminary data.</text>
</comment>
<evidence type="ECO:0000313" key="3">
    <source>
        <dbReference type="Proteomes" id="UP001367508"/>
    </source>
</evidence>
<evidence type="ECO:0000256" key="1">
    <source>
        <dbReference type="SAM" id="Phobius"/>
    </source>
</evidence>
<protein>
    <submittedName>
        <fullName evidence="2">Uncharacterized protein</fullName>
    </submittedName>
</protein>
<feature type="transmembrane region" description="Helical" evidence="1">
    <location>
        <begin position="55"/>
        <end position="73"/>
    </location>
</feature>
<dbReference type="AlphaFoldDB" id="A0AAN9KQY7"/>
<dbReference type="Proteomes" id="UP001367508">
    <property type="component" value="Unassembled WGS sequence"/>
</dbReference>
<feature type="transmembrane region" description="Helical" evidence="1">
    <location>
        <begin position="14"/>
        <end position="35"/>
    </location>
</feature>
<feature type="transmembrane region" description="Helical" evidence="1">
    <location>
        <begin position="79"/>
        <end position="97"/>
    </location>
</feature>
<sequence>MWNCSRRFWVWSRIVVNSMTILYGLGMILYCLWLLKKWQEGTATIQPSSFITMPLFILTCLAVGIGVCLGTIGGYMYLTFMWCLLFLEVAAIVNIYFRMDWLAKINKYIDEKHSEFKSFVLFHLRMCRVVLILSLVPQVSALAVANILQVVSNMMSTYDMDVADFHQSFLEDADSPEPDNSDQICSDIEFLTEKRIRLSMKLQSNS</sequence>
<proteinExistence type="predicted"/>
<keyword evidence="1" id="KW-0812">Transmembrane</keyword>
<dbReference type="EMBL" id="JAYMYQ010000007">
    <property type="protein sequence ID" value="KAK7320782.1"/>
    <property type="molecule type" value="Genomic_DNA"/>
</dbReference>
<reference evidence="2 3" key="1">
    <citation type="submission" date="2024-01" db="EMBL/GenBank/DDBJ databases">
        <title>The genomes of 5 underutilized Papilionoideae crops provide insights into root nodulation and disease resistanc.</title>
        <authorList>
            <person name="Jiang F."/>
        </authorList>
    </citation>
    <scope>NUCLEOTIDE SEQUENCE [LARGE SCALE GENOMIC DNA]</scope>
    <source>
        <strain evidence="2">LVBAO_FW01</strain>
        <tissue evidence="2">Leaves</tissue>
    </source>
</reference>
<organism evidence="2 3">
    <name type="scientific">Canavalia gladiata</name>
    <name type="common">Sword bean</name>
    <name type="synonym">Dolichos gladiatus</name>
    <dbReference type="NCBI Taxonomy" id="3824"/>
    <lineage>
        <taxon>Eukaryota</taxon>
        <taxon>Viridiplantae</taxon>
        <taxon>Streptophyta</taxon>
        <taxon>Embryophyta</taxon>
        <taxon>Tracheophyta</taxon>
        <taxon>Spermatophyta</taxon>
        <taxon>Magnoliopsida</taxon>
        <taxon>eudicotyledons</taxon>
        <taxon>Gunneridae</taxon>
        <taxon>Pentapetalae</taxon>
        <taxon>rosids</taxon>
        <taxon>fabids</taxon>
        <taxon>Fabales</taxon>
        <taxon>Fabaceae</taxon>
        <taxon>Papilionoideae</taxon>
        <taxon>50 kb inversion clade</taxon>
        <taxon>NPAAA clade</taxon>
        <taxon>indigoferoid/millettioid clade</taxon>
        <taxon>Phaseoleae</taxon>
        <taxon>Canavalia</taxon>
    </lineage>
</organism>
<name>A0AAN9KQY7_CANGL</name>
<gene>
    <name evidence="2" type="ORF">VNO77_30576</name>
</gene>
<keyword evidence="3" id="KW-1185">Reference proteome</keyword>
<accession>A0AAN9KQY7</accession>
<evidence type="ECO:0000313" key="2">
    <source>
        <dbReference type="EMBL" id="KAK7320782.1"/>
    </source>
</evidence>